<dbReference type="CDD" id="cd02440">
    <property type="entry name" value="AdoMet_MTases"/>
    <property type="match status" value="1"/>
</dbReference>
<dbReference type="PANTHER" id="PTHR43861:SF1">
    <property type="entry name" value="TRANS-ACONITATE 2-METHYLTRANSFERASE"/>
    <property type="match status" value="1"/>
</dbReference>
<comment type="caution">
    <text evidence="4">The sequence shown here is derived from an EMBL/GenBank/DDBJ whole genome shotgun (WGS) entry which is preliminary data.</text>
</comment>
<dbReference type="VEuPathDB" id="FungiDB:jhhlp_008847"/>
<keyword evidence="1" id="KW-0489">Methyltransferase</keyword>
<organism evidence="4 5">
    <name type="scientific">Lomentospora prolificans</name>
    <dbReference type="NCBI Taxonomy" id="41688"/>
    <lineage>
        <taxon>Eukaryota</taxon>
        <taxon>Fungi</taxon>
        <taxon>Dikarya</taxon>
        <taxon>Ascomycota</taxon>
        <taxon>Pezizomycotina</taxon>
        <taxon>Sordariomycetes</taxon>
        <taxon>Hypocreomycetidae</taxon>
        <taxon>Microascales</taxon>
        <taxon>Microascaceae</taxon>
        <taxon>Lomentospora</taxon>
    </lineage>
</organism>
<gene>
    <name evidence="4" type="ORF">jhhlp_008847</name>
</gene>
<name>A0A2N3MZ77_9PEZI</name>
<keyword evidence="5" id="KW-1185">Reference proteome</keyword>
<dbReference type="InParanoid" id="A0A2N3MZ77"/>
<dbReference type="InterPro" id="IPR023149">
    <property type="entry name" value="Trans_acon_MeTrfase_C"/>
</dbReference>
<dbReference type="EMBL" id="NLAX01001623">
    <property type="protein sequence ID" value="PKS05470.1"/>
    <property type="molecule type" value="Genomic_DNA"/>
</dbReference>
<dbReference type="GO" id="GO:0032259">
    <property type="term" value="P:methylation"/>
    <property type="evidence" value="ECO:0007669"/>
    <property type="project" value="UniProtKB-KW"/>
</dbReference>
<evidence type="ECO:0000313" key="4">
    <source>
        <dbReference type="EMBL" id="PKS05470.1"/>
    </source>
</evidence>
<protein>
    <recommendedName>
        <fullName evidence="3">Methyltransferase domain-containing protein</fullName>
    </recommendedName>
</protein>
<dbReference type="Proteomes" id="UP000233524">
    <property type="component" value="Unassembled WGS sequence"/>
</dbReference>
<reference evidence="4 5" key="1">
    <citation type="journal article" date="2017" name="G3 (Bethesda)">
        <title>First Draft Genome Sequence of the Pathogenic Fungus Lomentospora prolificans (Formerly Scedosporium prolificans).</title>
        <authorList>
            <person name="Luo R."/>
            <person name="Zimin A."/>
            <person name="Workman R."/>
            <person name="Fan Y."/>
            <person name="Pertea G."/>
            <person name="Grossman N."/>
            <person name="Wear M.P."/>
            <person name="Jia B."/>
            <person name="Miller H."/>
            <person name="Casadevall A."/>
            <person name="Timp W."/>
            <person name="Zhang S.X."/>
            <person name="Salzberg S.L."/>
        </authorList>
    </citation>
    <scope>NUCLEOTIDE SEQUENCE [LARGE SCALE GENOMIC DNA]</scope>
    <source>
        <strain evidence="4 5">JHH-5317</strain>
    </source>
</reference>
<evidence type="ECO:0000256" key="2">
    <source>
        <dbReference type="ARBA" id="ARBA00022679"/>
    </source>
</evidence>
<dbReference type="AlphaFoldDB" id="A0A2N3MZ77"/>
<evidence type="ECO:0000313" key="5">
    <source>
        <dbReference type="Proteomes" id="UP000233524"/>
    </source>
</evidence>
<dbReference type="NCBIfam" id="NF002463">
    <property type="entry name" value="PRK01683.1"/>
    <property type="match status" value="1"/>
</dbReference>
<feature type="domain" description="Methyltransferase" evidence="3">
    <location>
        <begin position="51"/>
        <end position="142"/>
    </location>
</feature>
<proteinExistence type="predicted"/>
<keyword evidence="2" id="KW-0808">Transferase</keyword>
<dbReference type="InterPro" id="IPR041698">
    <property type="entry name" value="Methyltransf_25"/>
</dbReference>
<evidence type="ECO:0000256" key="1">
    <source>
        <dbReference type="ARBA" id="ARBA00022603"/>
    </source>
</evidence>
<evidence type="ECO:0000259" key="3">
    <source>
        <dbReference type="Pfam" id="PF13649"/>
    </source>
</evidence>
<sequence>MPGRQSVSNTTARGTGKHDWSAQQYSKFLSERTRPARDLLAQVRLDAPRKVVDLGCGPGNSTEVLARRYPGSEISGIDSSPDMIRRAREILPQHSFEVADLTAFEPIEPIDLYFSNAVFQWLPGDVCLRTITRLVTHLAPGGVLAFEVPINFSEPSHVAMRETAAVPNSPWAETLRGVKARDAFPSASELTDALAPLCSEVDIWETRYFHVMQDHEAIVEWVKGTGLRPYIDPLSESEKEGFLRDYLARLKRMYPLQKNGTILLPYPRLFLVATKA</sequence>
<dbReference type="STRING" id="41688.A0A2N3MZ77"/>
<dbReference type="Gene3D" id="3.40.50.150">
    <property type="entry name" value="Vaccinia Virus protein VP39"/>
    <property type="match status" value="1"/>
</dbReference>
<dbReference type="OrthoDB" id="66144at2759"/>
<dbReference type="GO" id="GO:0030798">
    <property type="term" value="F:trans-aconitate 2-methyltransferase activity"/>
    <property type="evidence" value="ECO:0007669"/>
    <property type="project" value="InterPro"/>
</dbReference>
<dbReference type="Pfam" id="PF13649">
    <property type="entry name" value="Methyltransf_25"/>
    <property type="match status" value="1"/>
</dbReference>
<accession>A0A2N3MZ77</accession>
<dbReference type="SUPFAM" id="SSF53335">
    <property type="entry name" value="S-adenosyl-L-methionine-dependent methyltransferases"/>
    <property type="match status" value="1"/>
</dbReference>
<dbReference type="Gene3D" id="1.10.150.290">
    <property type="entry name" value="S-adenosyl-L-methionine-dependent methyltransferases"/>
    <property type="match status" value="1"/>
</dbReference>
<dbReference type="PANTHER" id="PTHR43861">
    <property type="entry name" value="TRANS-ACONITATE 2-METHYLTRANSFERASE-RELATED"/>
    <property type="match status" value="1"/>
</dbReference>
<dbReference type="InterPro" id="IPR029063">
    <property type="entry name" value="SAM-dependent_MTases_sf"/>
</dbReference>